<sequence>MPLASYKELRNVDIKKYCKKRDGLDYLNWATCINLLRKHGADKVYWEPVPDPVTGSSLRKTDVEFSDKNGNKNRCYETLIKVVIDENMYFMQTPVMNGSNPVKDNSMTQQRVWNSMCRAFVKCVAIHTGLGFDLWLKEENYNEPFIPETLKKRASAAKIKTIKQICTSHGVDGDAWVAGNGKTWEELTEEEAAMMLNALKQKYGDE</sequence>
<dbReference type="InterPro" id="IPR009425">
    <property type="entry name" value="DSRM_SSAP"/>
</dbReference>
<name>A0A8S5TPY2_9CAUD</name>
<proteinExistence type="predicted"/>
<reference evidence="2" key="1">
    <citation type="journal article" date="2021" name="Proc. Natl. Acad. Sci. U.S.A.">
        <title>A Catalog of Tens of Thousands of Viruses from Human Metagenomes Reveals Hidden Associations with Chronic Diseases.</title>
        <authorList>
            <person name="Tisza M.J."/>
            <person name="Buck C.B."/>
        </authorList>
    </citation>
    <scope>NUCLEOTIDE SEQUENCE</scope>
    <source>
        <strain evidence="2">CtCXW4</strain>
    </source>
</reference>
<accession>A0A8S5TPY2</accession>
<protein>
    <recommendedName>
        <fullName evidence="1">SSAP RNA binding domain-containing protein</fullName>
    </recommendedName>
</protein>
<dbReference type="Pfam" id="PF06378">
    <property type="entry name" value="SSAP_Sak"/>
    <property type="match status" value="1"/>
</dbReference>
<feature type="domain" description="SSAP RNA binding" evidence="1">
    <location>
        <begin position="6"/>
        <end position="143"/>
    </location>
</feature>
<evidence type="ECO:0000259" key="1">
    <source>
        <dbReference type="Pfam" id="PF06378"/>
    </source>
</evidence>
<organism evidence="2">
    <name type="scientific">Myoviridae sp. ctCXW4</name>
    <dbReference type="NCBI Taxonomy" id="2827669"/>
    <lineage>
        <taxon>Viruses</taxon>
        <taxon>Duplodnaviria</taxon>
        <taxon>Heunggongvirae</taxon>
        <taxon>Uroviricota</taxon>
        <taxon>Caudoviricetes</taxon>
    </lineage>
</organism>
<evidence type="ECO:0000313" key="2">
    <source>
        <dbReference type="EMBL" id="DAF65201.1"/>
    </source>
</evidence>
<dbReference type="EMBL" id="BK032876">
    <property type="protein sequence ID" value="DAF65201.1"/>
    <property type="molecule type" value="Genomic_DNA"/>
</dbReference>